<dbReference type="Gene3D" id="3.40.250.10">
    <property type="entry name" value="Rhodanese-like domain"/>
    <property type="match status" value="1"/>
</dbReference>
<feature type="domain" description="Rhodanese" evidence="1">
    <location>
        <begin position="31"/>
        <end position="128"/>
    </location>
</feature>
<gene>
    <name evidence="2" type="ORF">CNF02_12730</name>
</gene>
<sequence length="133" mass="14852">MKITKGVKALVAEAEEQVIVLTPAEVDEKLGQVGLTLVDLRDIRELKREGTIPGALHVPRGMLEFWIDPESEYYRKEFEETKEVILFCNKGSRSALAALSLKAMGMTNVSHMQGGMTQWVGDIGRVEPLPERK</sequence>
<protein>
    <submittedName>
        <fullName evidence="2">Rhodanese</fullName>
    </submittedName>
</protein>
<dbReference type="InterPro" id="IPR001763">
    <property type="entry name" value="Rhodanese-like_dom"/>
</dbReference>
<evidence type="ECO:0000313" key="3">
    <source>
        <dbReference type="Proteomes" id="UP000219329"/>
    </source>
</evidence>
<dbReference type="PROSITE" id="PS50206">
    <property type="entry name" value="RHODANESE_3"/>
    <property type="match status" value="1"/>
</dbReference>
<dbReference type="Proteomes" id="UP000219329">
    <property type="component" value="Unassembled WGS sequence"/>
</dbReference>
<comment type="caution">
    <text evidence="2">The sequence shown here is derived from an EMBL/GenBank/DDBJ whole genome shotgun (WGS) entry which is preliminary data.</text>
</comment>
<reference evidence="2 3" key="1">
    <citation type="submission" date="2017-08" db="EMBL/GenBank/DDBJ databases">
        <title>Fine stratification of microbial communities through a metagenomic profile of the photic zone.</title>
        <authorList>
            <person name="Haro-Moreno J.M."/>
            <person name="Lopez-Perez M."/>
            <person name="De La Torre J."/>
            <person name="Picazo A."/>
            <person name="Camacho A."/>
            <person name="Rodriguez-Valera F."/>
        </authorList>
    </citation>
    <scope>NUCLEOTIDE SEQUENCE [LARGE SCALE GENOMIC DNA]</scope>
    <source>
        <strain evidence="2">MED-G28</strain>
    </source>
</reference>
<accession>A0A2A5W7F9</accession>
<dbReference type="Pfam" id="PF00581">
    <property type="entry name" value="Rhodanese"/>
    <property type="match status" value="1"/>
</dbReference>
<dbReference type="SMART" id="SM00450">
    <property type="entry name" value="RHOD"/>
    <property type="match status" value="1"/>
</dbReference>
<dbReference type="SUPFAM" id="SSF52821">
    <property type="entry name" value="Rhodanese/Cell cycle control phosphatase"/>
    <property type="match status" value="1"/>
</dbReference>
<evidence type="ECO:0000313" key="2">
    <source>
        <dbReference type="EMBL" id="PDH32227.1"/>
    </source>
</evidence>
<dbReference type="PANTHER" id="PTHR44086">
    <property type="entry name" value="THIOSULFATE SULFURTRANSFERASE RDL2, MITOCHONDRIAL-RELATED"/>
    <property type="match status" value="1"/>
</dbReference>
<dbReference type="GO" id="GO:0004792">
    <property type="term" value="F:thiosulfate-cyanide sulfurtransferase activity"/>
    <property type="evidence" value="ECO:0007669"/>
    <property type="project" value="TreeGrafter"/>
</dbReference>
<organism evidence="2 3">
    <name type="scientific">OM182 bacterium MED-G28</name>
    <dbReference type="NCBI Taxonomy" id="1986256"/>
    <lineage>
        <taxon>Bacteria</taxon>
        <taxon>Pseudomonadati</taxon>
        <taxon>Pseudomonadota</taxon>
        <taxon>Gammaproteobacteria</taxon>
        <taxon>OMG group</taxon>
        <taxon>OM182 clade</taxon>
    </lineage>
</organism>
<dbReference type="PANTHER" id="PTHR44086:SF13">
    <property type="entry name" value="THIOSULFATE SULFURTRANSFERASE PSPE"/>
    <property type="match status" value="1"/>
</dbReference>
<evidence type="ECO:0000259" key="1">
    <source>
        <dbReference type="PROSITE" id="PS50206"/>
    </source>
</evidence>
<dbReference type="EMBL" id="NTJZ01000020">
    <property type="protein sequence ID" value="PDH32227.1"/>
    <property type="molecule type" value="Genomic_DNA"/>
</dbReference>
<name>A0A2A5W7F9_9GAMM</name>
<dbReference type="AlphaFoldDB" id="A0A2A5W7F9"/>
<dbReference type="InterPro" id="IPR036873">
    <property type="entry name" value="Rhodanese-like_dom_sf"/>
</dbReference>
<proteinExistence type="predicted"/>